<keyword evidence="3" id="KW-1185">Reference proteome</keyword>
<organism evidence="2 3">
    <name type="scientific">Trifolium medium</name>
    <dbReference type="NCBI Taxonomy" id="97028"/>
    <lineage>
        <taxon>Eukaryota</taxon>
        <taxon>Viridiplantae</taxon>
        <taxon>Streptophyta</taxon>
        <taxon>Embryophyta</taxon>
        <taxon>Tracheophyta</taxon>
        <taxon>Spermatophyta</taxon>
        <taxon>Magnoliopsida</taxon>
        <taxon>eudicotyledons</taxon>
        <taxon>Gunneridae</taxon>
        <taxon>Pentapetalae</taxon>
        <taxon>rosids</taxon>
        <taxon>fabids</taxon>
        <taxon>Fabales</taxon>
        <taxon>Fabaceae</taxon>
        <taxon>Papilionoideae</taxon>
        <taxon>50 kb inversion clade</taxon>
        <taxon>NPAAA clade</taxon>
        <taxon>Hologalegina</taxon>
        <taxon>IRL clade</taxon>
        <taxon>Trifolieae</taxon>
        <taxon>Trifolium</taxon>
    </lineage>
</organism>
<dbReference type="EMBL" id="LXQA010383886">
    <property type="protein sequence ID" value="MCI48254.1"/>
    <property type="molecule type" value="Genomic_DNA"/>
</dbReference>
<name>A0A392SJ66_9FABA</name>
<evidence type="ECO:0000256" key="1">
    <source>
        <dbReference type="SAM" id="MobiDB-lite"/>
    </source>
</evidence>
<comment type="caution">
    <text evidence="2">The sequence shown here is derived from an EMBL/GenBank/DDBJ whole genome shotgun (WGS) entry which is preliminary data.</text>
</comment>
<accession>A0A392SJ66</accession>
<protein>
    <submittedName>
        <fullName evidence="2">BHLH transcriptional factor</fullName>
    </submittedName>
</protein>
<dbReference type="Proteomes" id="UP000265520">
    <property type="component" value="Unassembled WGS sequence"/>
</dbReference>
<reference evidence="2 3" key="1">
    <citation type="journal article" date="2018" name="Front. Plant Sci.">
        <title>Red Clover (Trifolium pratense) and Zigzag Clover (T. medium) - A Picture of Genomic Similarities and Differences.</title>
        <authorList>
            <person name="Dluhosova J."/>
            <person name="Istvanek J."/>
            <person name="Nedelnik J."/>
            <person name="Repkova J."/>
        </authorList>
    </citation>
    <scope>NUCLEOTIDE SEQUENCE [LARGE SCALE GENOMIC DNA]</scope>
    <source>
        <strain evidence="3">cv. 10/8</strain>
        <tissue evidence="2">Leaf</tissue>
    </source>
</reference>
<dbReference type="AlphaFoldDB" id="A0A392SJ66"/>
<sequence>MPQINNGFNGFMGFQNSQEGSGKSLFLNRSKILRPLDSLPSSGTQPTLFQKRAALRKNMGKCEIGGGSDKKRKMSGGDEFDDLSFDGSGLNYDSDDLTESNNFG</sequence>
<evidence type="ECO:0000313" key="2">
    <source>
        <dbReference type="EMBL" id="MCI48254.1"/>
    </source>
</evidence>
<feature type="non-terminal residue" evidence="2">
    <location>
        <position position="104"/>
    </location>
</feature>
<feature type="region of interest" description="Disordered" evidence="1">
    <location>
        <begin position="60"/>
        <end position="80"/>
    </location>
</feature>
<evidence type="ECO:0000313" key="3">
    <source>
        <dbReference type="Proteomes" id="UP000265520"/>
    </source>
</evidence>
<proteinExistence type="predicted"/>